<dbReference type="GO" id="GO:0016887">
    <property type="term" value="F:ATP hydrolysis activity"/>
    <property type="evidence" value="ECO:0007669"/>
    <property type="project" value="InterPro"/>
</dbReference>
<name>A0A4U2ZBV5_9BACT</name>
<dbReference type="Pfam" id="PF12002">
    <property type="entry name" value="MgsA_C"/>
    <property type="match status" value="1"/>
</dbReference>
<keyword evidence="8" id="KW-1185">Reference proteome</keyword>
<dbReference type="FunFam" id="1.20.272.10:FF:000001">
    <property type="entry name" value="Putative AAA family ATPase"/>
    <property type="match status" value="1"/>
</dbReference>
<dbReference type="Gene3D" id="1.10.3710.10">
    <property type="entry name" value="DNA polymerase III clamp loader subunits, C-terminal domain"/>
    <property type="match status" value="1"/>
</dbReference>
<dbReference type="InterPro" id="IPR008921">
    <property type="entry name" value="DNA_pol3_clamp-load_cplx_C"/>
</dbReference>
<proteinExistence type="inferred from homology"/>
<evidence type="ECO:0000256" key="2">
    <source>
        <dbReference type="ARBA" id="ARBA00008959"/>
    </source>
</evidence>
<comment type="similarity">
    <text evidence="2">Belongs to the AAA ATPase family. RarA/MGS1/WRNIP1 subfamily.</text>
</comment>
<accession>A0A4U2ZBV5</accession>
<feature type="domain" description="AAA+ ATPase" evidence="6">
    <location>
        <begin position="37"/>
        <end position="149"/>
    </location>
</feature>
<dbReference type="GO" id="GO:0003677">
    <property type="term" value="F:DNA binding"/>
    <property type="evidence" value="ECO:0007669"/>
    <property type="project" value="InterPro"/>
</dbReference>
<dbReference type="GO" id="GO:0005524">
    <property type="term" value="F:ATP binding"/>
    <property type="evidence" value="ECO:0007669"/>
    <property type="project" value="UniProtKB-KW"/>
</dbReference>
<keyword evidence="4" id="KW-0547">Nucleotide-binding</keyword>
<dbReference type="CDD" id="cd18139">
    <property type="entry name" value="HLD_clamp_RarA"/>
    <property type="match status" value="1"/>
</dbReference>
<dbReference type="PANTHER" id="PTHR13779">
    <property type="entry name" value="WERNER HELICASE-INTERACTING PROTEIN 1 FAMILY MEMBER"/>
    <property type="match status" value="1"/>
</dbReference>
<dbReference type="GO" id="GO:0000731">
    <property type="term" value="P:DNA synthesis involved in DNA repair"/>
    <property type="evidence" value="ECO:0007669"/>
    <property type="project" value="TreeGrafter"/>
</dbReference>
<dbReference type="InterPro" id="IPR032423">
    <property type="entry name" value="AAA_assoc_2"/>
</dbReference>
<comment type="function">
    <text evidence="1">DNA-dependent ATPase that plays important roles in cellular responses to stalled DNA replication processes.</text>
</comment>
<gene>
    <name evidence="7" type="ORF">FCU45_01290</name>
</gene>
<dbReference type="GO" id="GO:0008047">
    <property type="term" value="F:enzyme activator activity"/>
    <property type="evidence" value="ECO:0007669"/>
    <property type="project" value="TreeGrafter"/>
</dbReference>
<dbReference type="SUPFAM" id="SSF48019">
    <property type="entry name" value="post-AAA+ oligomerization domain-like"/>
    <property type="match status" value="1"/>
</dbReference>
<keyword evidence="5" id="KW-0067">ATP-binding</keyword>
<reference evidence="7 8" key="1">
    <citation type="submission" date="2019-04" db="EMBL/GenBank/DDBJ databases">
        <title>Sulfurimonas crateris sp. nov. a facultative anaerobic sulfur-oxidizing chemolithautotrophic bacterium isolated from a terrestrial mud vulcano.</title>
        <authorList>
            <person name="Ratnikova N.M."/>
            <person name="Slobodkin A.I."/>
            <person name="Merkel A.Y."/>
            <person name="Novikov A."/>
            <person name="Bonch-Osmolovskaya E.A."/>
            <person name="Slobodkina G.B."/>
        </authorList>
    </citation>
    <scope>NUCLEOTIDE SEQUENCE [LARGE SCALE GENOMIC DNA]</scope>
    <source>
        <strain evidence="7 8">SN118</strain>
    </source>
</reference>
<dbReference type="InterPro" id="IPR003593">
    <property type="entry name" value="AAA+_ATPase"/>
</dbReference>
<dbReference type="InterPro" id="IPR003959">
    <property type="entry name" value="ATPase_AAA_core"/>
</dbReference>
<dbReference type="Gene3D" id="3.40.50.300">
    <property type="entry name" value="P-loop containing nucleotide triphosphate hydrolases"/>
    <property type="match status" value="1"/>
</dbReference>
<dbReference type="SUPFAM" id="SSF52540">
    <property type="entry name" value="P-loop containing nucleoside triphosphate hydrolases"/>
    <property type="match status" value="1"/>
</dbReference>
<evidence type="ECO:0000256" key="5">
    <source>
        <dbReference type="ARBA" id="ARBA00022840"/>
    </source>
</evidence>
<dbReference type="AlphaFoldDB" id="A0A4U2ZBV5"/>
<dbReference type="Gene3D" id="1.10.8.60">
    <property type="match status" value="1"/>
</dbReference>
<evidence type="ECO:0000259" key="6">
    <source>
        <dbReference type="SMART" id="SM00382"/>
    </source>
</evidence>
<protein>
    <recommendedName>
        <fullName evidence="3">Replication-associated recombination protein A</fullName>
    </recommendedName>
</protein>
<dbReference type="InterPro" id="IPR051314">
    <property type="entry name" value="AAA_ATPase_RarA/MGS1/WRNIP1"/>
</dbReference>
<evidence type="ECO:0000256" key="1">
    <source>
        <dbReference type="ARBA" id="ARBA00002393"/>
    </source>
</evidence>
<dbReference type="OrthoDB" id="9778364at2"/>
<evidence type="ECO:0000313" key="8">
    <source>
        <dbReference type="Proteomes" id="UP000309561"/>
    </source>
</evidence>
<dbReference type="PANTHER" id="PTHR13779:SF7">
    <property type="entry name" value="ATPASE WRNIP1"/>
    <property type="match status" value="1"/>
</dbReference>
<dbReference type="Pfam" id="PF00004">
    <property type="entry name" value="AAA"/>
    <property type="match status" value="1"/>
</dbReference>
<dbReference type="GO" id="GO:0006261">
    <property type="term" value="P:DNA-templated DNA replication"/>
    <property type="evidence" value="ECO:0007669"/>
    <property type="project" value="TreeGrafter"/>
</dbReference>
<dbReference type="SMART" id="SM00382">
    <property type="entry name" value="AAA"/>
    <property type="match status" value="1"/>
</dbReference>
<dbReference type="Pfam" id="PF16193">
    <property type="entry name" value="AAA_assoc_2"/>
    <property type="match status" value="1"/>
</dbReference>
<comment type="caution">
    <text evidence="7">The sequence shown here is derived from an EMBL/GenBank/DDBJ whole genome shotgun (WGS) entry which is preliminary data.</text>
</comment>
<sequence>MNDFTHLLRPQSFDELIGQEHLSSKDAPLRVLCQKGSLGHSFFFGPSGCGKTSIARIIAKDMGLPFYEFNATSIKIEQLRKIFEQYKNTLEKPLIFIDEVHRLAKNQQEVLLPVMENNSVLVIGASTENPFFSLTSAIRSRSMLFELHHISNDALKKLLQKAISTASATCDEDAAEYLVRSSGGDARAMLKLLEFASNINSHITLEILKSLRPNALSAGSSEAGVHYDLTSAMIKSIRGSDMDAAIYYLARLIEGGESADFIARRLVVLASEDVGNANPQALTLATSTLTSVLKIGYPEARIILAQCVIYLASSPKSNSAYLAINEAQRAIREGVMLDIPKNITQNNSGYLYPHDFGGYVKQKYLSKPLKFVQLKEIGYERKIKEWLSNLFNF</sequence>
<dbReference type="RefSeq" id="WP_137011499.1">
    <property type="nucleotide sequence ID" value="NZ_SZPX01000001.1"/>
</dbReference>
<dbReference type="Proteomes" id="UP000309561">
    <property type="component" value="Unassembled WGS sequence"/>
</dbReference>
<organism evidence="7 8">
    <name type="scientific">Sulfurimonas crateris</name>
    <dbReference type="NCBI Taxonomy" id="2574727"/>
    <lineage>
        <taxon>Bacteria</taxon>
        <taxon>Pseudomonadati</taxon>
        <taxon>Campylobacterota</taxon>
        <taxon>Epsilonproteobacteria</taxon>
        <taxon>Campylobacterales</taxon>
        <taxon>Sulfurimonadaceae</taxon>
        <taxon>Sulfurimonas</taxon>
    </lineage>
</organism>
<evidence type="ECO:0000313" key="7">
    <source>
        <dbReference type="EMBL" id="TKI71050.1"/>
    </source>
</evidence>
<dbReference type="CDD" id="cd00009">
    <property type="entry name" value="AAA"/>
    <property type="match status" value="1"/>
</dbReference>
<dbReference type="InterPro" id="IPR027417">
    <property type="entry name" value="P-loop_NTPase"/>
</dbReference>
<dbReference type="EMBL" id="SZPX01000001">
    <property type="protein sequence ID" value="TKI71050.1"/>
    <property type="molecule type" value="Genomic_DNA"/>
</dbReference>
<dbReference type="GO" id="GO:0017116">
    <property type="term" value="F:single-stranded DNA helicase activity"/>
    <property type="evidence" value="ECO:0007669"/>
    <property type="project" value="TreeGrafter"/>
</dbReference>
<dbReference type="Gene3D" id="1.20.272.10">
    <property type="match status" value="1"/>
</dbReference>
<dbReference type="InterPro" id="IPR021886">
    <property type="entry name" value="MgsA_C"/>
</dbReference>
<evidence type="ECO:0000256" key="3">
    <source>
        <dbReference type="ARBA" id="ARBA00020776"/>
    </source>
</evidence>
<evidence type="ECO:0000256" key="4">
    <source>
        <dbReference type="ARBA" id="ARBA00022741"/>
    </source>
</evidence>